<protein>
    <submittedName>
        <fullName evidence="2">Uncharacterized protein</fullName>
    </submittedName>
</protein>
<dbReference type="Proteomes" id="UP000541444">
    <property type="component" value="Unassembled WGS sequence"/>
</dbReference>
<feature type="non-terminal residue" evidence="2">
    <location>
        <position position="1"/>
    </location>
</feature>
<reference evidence="2 3" key="1">
    <citation type="journal article" date="2020" name="IScience">
        <title>Genome Sequencing of the Endangered Kingdonia uniflora (Circaeasteraceae, Ranunculales) Reveals Potential Mechanisms of Evolutionary Specialization.</title>
        <authorList>
            <person name="Sun Y."/>
            <person name="Deng T."/>
            <person name="Zhang A."/>
            <person name="Moore M.J."/>
            <person name="Landis J.B."/>
            <person name="Lin N."/>
            <person name="Zhang H."/>
            <person name="Zhang X."/>
            <person name="Huang J."/>
            <person name="Zhang X."/>
            <person name="Sun H."/>
            <person name="Wang H."/>
        </authorList>
    </citation>
    <scope>NUCLEOTIDE SEQUENCE [LARGE SCALE GENOMIC DNA]</scope>
    <source>
        <strain evidence="2">TB1705</strain>
        <tissue evidence="2">Leaf</tissue>
    </source>
</reference>
<evidence type="ECO:0000256" key="1">
    <source>
        <dbReference type="SAM" id="MobiDB-lite"/>
    </source>
</evidence>
<organism evidence="2 3">
    <name type="scientific">Kingdonia uniflora</name>
    <dbReference type="NCBI Taxonomy" id="39325"/>
    <lineage>
        <taxon>Eukaryota</taxon>
        <taxon>Viridiplantae</taxon>
        <taxon>Streptophyta</taxon>
        <taxon>Embryophyta</taxon>
        <taxon>Tracheophyta</taxon>
        <taxon>Spermatophyta</taxon>
        <taxon>Magnoliopsida</taxon>
        <taxon>Ranunculales</taxon>
        <taxon>Circaeasteraceae</taxon>
        <taxon>Kingdonia</taxon>
    </lineage>
</organism>
<evidence type="ECO:0000313" key="2">
    <source>
        <dbReference type="EMBL" id="KAF6169858.1"/>
    </source>
</evidence>
<dbReference type="AlphaFoldDB" id="A0A7J7NSF8"/>
<proteinExistence type="predicted"/>
<feature type="region of interest" description="Disordered" evidence="1">
    <location>
        <begin position="1"/>
        <end position="25"/>
    </location>
</feature>
<sequence length="116" mass="13265">QSAPQPVQSASQSESSRRNGKNKQKVEDTLDKLDKLIKVIKTQGEREELANQDMRGKKLSEVLVIFQEMELLGYLTNAKMTKACLKFTEHLEYADMFVSLATLDLMFIICINHFVQ</sequence>
<feature type="compositionally biased region" description="Low complexity" evidence="1">
    <location>
        <begin position="1"/>
        <end position="14"/>
    </location>
</feature>
<evidence type="ECO:0000313" key="3">
    <source>
        <dbReference type="Proteomes" id="UP000541444"/>
    </source>
</evidence>
<accession>A0A7J7NSF8</accession>
<name>A0A7J7NSF8_9MAGN</name>
<gene>
    <name evidence="2" type="ORF">GIB67_034250</name>
</gene>
<keyword evidence="3" id="KW-1185">Reference proteome</keyword>
<comment type="caution">
    <text evidence="2">The sequence shown here is derived from an EMBL/GenBank/DDBJ whole genome shotgun (WGS) entry which is preliminary data.</text>
</comment>
<dbReference type="EMBL" id="JACGCM010000622">
    <property type="protein sequence ID" value="KAF6169858.1"/>
    <property type="molecule type" value="Genomic_DNA"/>
</dbReference>